<dbReference type="AlphaFoldDB" id="A0A553HQE9"/>
<evidence type="ECO:0000313" key="3">
    <source>
        <dbReference type="Proteomes" id="UP000319160"/>
    </source>
</evidence>
<comment type="caution">
    <text evidence="2">The sequence shown here is derived from an EMBL/GenBank/DDBJ whole genome shotgun (WGS) entry which is preliminary data.</text>
</comment>
<accession>A0A553HQE9</accession>
<dbReference type="EMBL" id="VFLP01000058">
    <property type="protein sequence ID" value="TRX90173.1"/>
    <property type="molecule type" value="Genomic_DNA"/>
</dbReference>
<evidence type="ECO:0000256" key="1">
    <source>
        <dbReference type="SAM" id="MobiDB-lite"/>
    </source>
</evidence>
<keyword evidence="3" id="KW-1185">Reference proteome</keyword>
<organism evidence="2 3">
    <name type="scientific">Xylaria flabelliformis</name>
    <dbReference type="NCBI Taxonomy" id="2512241"/>
    <lineage>
        <taxon>Eukaryota</taxon>
        <taxon>Fungi</taxon>
        <taxon>Dikarya</taxon>
        <taxon>Ascomycota</taxon>
        <taxon>Pezizomycotina</taxon>
        <taxon>Sordariomycetes</taxon>
        <taxon>Xylariomycetidae</taxon>
        <taxon>Xylariales</taxon>
        <taxon>Xylariaceae</taxon>
        <taxon>Xylaria</taxon>
    </lineage>
</organism>
<gene>
    <name evidence="2" type="ORF">FHL15_008901</name>
</gene>
<evidence type="ECO:0000313" key="2">
    <source>
        <dbReference type="EMBL" id="TRX90173.1"/>
    </source>
</evidence>
<feature type="region of interest" description="Disordered" evidence="1">
    <location>
        <begin position="54"/>
        <end position="74"/>
    </location>
</feature>
<proteinExistence type="predicted"/>
<dbReference type="Proteomes" id="UP000319160">
    <property type="component" value="Unassembled WGS sequence"/>
</dbReference>
<sequence>MTSRLTHELLVVTMIFNEFGFDTRRVPFRLRRTQHRDLNQVGLVFINSLEASRTSSIRKQNPPEKAMTVTRDGD</sequence>
<reference evidence="3" key="1">
    <citation type="submission" date="2019-06" db="EMBL/GenBank/DDBJ databases">
        <title>Draft genome sequence of the griseofulvin-producing fungus Xylaria cubensis strain G536.</title>
        <authorList>
            <person name="Mead M.E."/>
            <person name="Raja H.A."/>
            <person name="Steenwyk J.L."/>
            <person name="Knowles S.L."/>
            <person name="Oberlies N.H."/>
            <person name="Rokas A."/>
        </authorList>
    </citation>
    <scope>NUCLEOTIDE SEQUENCE [LARGE SCALE GENOMIC DNA]</scope>
    <source>
        <strain evidence="3">G536</strain>
    </source>
</reference>
<protein>
    <submittedName>
        <fullName evidence="2">Uncharacterized protein</fullName>
    </submittedName>
</protein>
<name>A0A553HQE9_9PEZI</name>